<dbReference type="OMA" id="CSHEPIR"/>
<dbReference type="Gene3D" id="3.40.50.1820">
    <property type="entry name" value="alpha/beta hydrolase"/>
    <property type="match status" value="1"/>
</dbReference>
<dbReference type="AlphaFoldDB" id="E2AV24"/>
<keyword evidence="5" id="KW-0443">Lipid metabolism</keyword>
<evidence type="ECO:0000256" key="1">
    <source>
        <dbReference type="ARBA" id="ARBA00010701"/>
    </source>
</evidence>
<dbReference type="InterPro" id="IPR025483">
    <property type="entry name" value="Lipase_euk"/>
</dbReference>
<dbReference type="GO" id="GO:0016788">
    <property type="term" value="F:hydrolase activity, acting on ester bonds"/>
    <property type="evidence" value="ECO:0007669"/>
    <property type="project" value="InterPro"/>
</dbReference>
<organism evidence="10">
    <name type="scientific">Camponotus floridanus</name>
    <name type="common">Florida carpenter ant</name>
    <dbReference type="NCBI Taxonomy" id="104421"/>
    <lineage>
        <taxon>Eukaryota</taxon>
        <taxon>Metazoa</taxon>
        <taxon>Ecdysozoa</taxon>
        <taxon>Arthropoda</taxon>
        <taxon>Hexapoda</taxon>
        <taxon>Insecta</taxon>
        <taxon>Pterygota</taxon>
        <taxon>Neoptera</taxon>
        <taxon>Endopterygota</taxon>
        <taxon>Hymenoptera</taxon>
        <taxon>Apocrita</taxon>
        <taxon>Aculeata</taxon>
        <taxon>Formicoidea</taxon>
        <taxon>Formicidae</taxon>
        <taxon>Formicinae</taxon>
        <taxon>Camponotus</taxon>
    </lineage>
</organism>
<sequence>MIRKAGYPAEVHVVMTEDGYLLTFHRIPGDNDSLPVLLQHGLLGSSADWVVLGKDKAFAYLLADQGYDVWLGNFRGNIYSKAHISLSPSNLTFWDFSYNEMGIYDSSAMITFITNMRSQPGHSMGANSFFIMASERPEIAQMVRMMISLAPAVFTDHMQSPVQYLMPFRNEIQMAIQLFFHDEFLGDSVRFLLEDICDQNIEFCSNIMSMIWGDDREQFNITLLPVILKNIPAGTSTKTILHFIQVFESGKFRKYNYGRERNLLIYNLTEPPNYNLSNITIPIVLFYADNDWLIDTEDVKKLYHSLPNVVDMYKVPWSKFNHVDFIWAKDAPKLVYDRILKIMKGENPKNVTSME</sequence>
<evidence type="ECO:0000256" key="6">
    <source>
        <dbReference type="ARBA" id="ARBA00023180"/>
    </source>
</evidence>
<keyword evidence="4" id="KW-0442">Lipid degradation</keyword>
<dbReference type="InParanoid" id="E2AV24"/>
<evidence type="ECO:0000259" key="8">
    <source>
        <dbReference type="Pfam" id="PF04083"/>
    </source>
</evidence>
<accession>E2AV24</accession>
<evidence type="ECO:0000256" key="4">
    <source>
        <dbReference type="ARBA" id="ARBA00022963"/>
    </source>
</evidence>
<keyword evidence="10" id="KW-1185">Reference proteome</keyword>
<evidence type="ECO:0000313" key="10">
    <source>
        <dbReference type="Proteomes" id="UP000000311"/>
    </source>
</evidence>
<dbReference type="PANTHER" id="PTHR11005">
    <property type="entry name" value="LYSOSOMAL ACID LIPASE-RELATED"/>
    <property type="match status" value="1"/>
</dbReference>
<dbReference type="GO" id="GO:0016042">
    <property type="term" value="P:lipid catabolic process"/>
    <property type="evidence" value="ECO:0007669"/>
    <property type="project" value="UniProtKB-KW"/>
</dbReference>
<dbReference type="FunFam" id="3.40.50.1820:FF:000057">
    <property type="entry name" value="Lipase"/>
    <property type="match status" value="1"/>
</dbReference>
<keyword evidence="2" id="KW-0732">Signal</keyword>
<dbReference type="EMBL" id="GL443001">
    <property type="protein sequence ID" value="EFN62712.1"/>
    <property type="molecule type" value="Genomic_DNA"/>
</dbReference>
<dbReference type="SUPFAM" id="SSF53474">
    <property type="entry name" value="alpha/beta-Hydrolases"/>
    <property type="match status" value="1"/>
</dbReference>
<feature type="domain" description="Partial AB-hydrolase lipase" evidence="8">
    <location>
        <begin position="1"/>
        <end position="51"/>
    </location>
</feature>
<proteinExistence type="inferred from homology"/>
<dbReference type="InterPro" id="IPR006693">
    <property type="entry name" value="AB_hydrolase_lipase"/>
</dbReference>
<keyword evidence="6" id="KW-0325">Glycoprotein</keyword>
<dbReference type="Pfam" id="PF04083">
    <property type="entry name" value="Abhydro_lipase"/>
    <property type="match status" value="1"/>
</dbReference>
<evidence type="ECO:0000256" key="5">
    <source>
        <dbReference type="ARBA" id="ARBA00023098"/>
    </source>
</evidence>
<feature type="active site" description="Nucleophile" evidence="7">
    <location>
        <position position="123"/>
    </location>
</feature>
<feature type="active site" description="Charge relay system" evidence="7">
    <location>
        <position position="291"/>
    </location>
</feature>
<feature type="active site" description="Charge relay system" evidence="7">
    <location>
        <position position="322"/>
    </location>
</feature>
<name>E2AV24_CAMFO</name>
<reference evidence="9 10" key="1">
    <citation type="journal article" date="2010" name="Science">
        <title>Genomic comparison of the ants Camponotus floridanus and Harpegnathos saltator.</title>
        <authorList>
            <person name="Bonasio R."/>
            <person name="Zhang G."/>
            <person name="Ye C."/>
            <person name="Mutti N.S."/>
            <person name="Fang X."/>
            <person name="Qin N."/>
            <person name="Donahue G."/>
            <person name="Yang P."/>
            <person name="Li Q."/>
            <person name="Li C."/>
            <person name="Zhang P."/>
            <person name="Huang Z."/>
            <person name="Berger S.L."/>
            <person name="Reinberg D."/>
            <person name="Wang J."/>
            <person name="Liebig J."/>
        </authorList>
    </citation>
    <scope>NUCLEOTIDE SEQUENCE [LARGE SCALE GENOMIC DNA]</scope>
    <source>
        <strain evidence="10">C129</strain>
    </source>
</reference>
<gene>
    <name evidence="9" type="ORF">EAG_02607</name>
</gene>
<dbReference type="Proteomes" id="UP000000311">
    <property type="component" value="Unassembled WGS sequence"/>
</dbReference>
<dbReference type="PIRSF" id="PIRSF000862">
    <property type="entry name" value="Steryl_ester_lip"/>
    <property type="match status" value="1"/>
</dbReference>
<keyword evidence="3" id="KW-0378">Hydrolase</keyword>
<evidence type="ECO:0000256" key="2">
    <source>
        <dbReference type="ARBA" id="ARBA00022729"/>
    </source>
</evidence>
<dbReference type="OrthoDB" id="9974421at2759"/>
<comment type="similarity">
    <text evidence="1">Belongs to the AB hydrolase superfamily. Lipase family.</text>
</comment>
<dbReference type="ESTHER" id="camfo-e2av24">
    <property type="family name" value="Acidic_Lipase"/>
</dbReference>
<evidence type="ECO:0000256" key="3">
    <source>
        <dbReference type="ARBA" id="ARBA00022801"/>
    </source>
</evidence>
<evidence type="ECO:0000256" key="7">
    <source>
        <dbReference type="PIRSR" id="PIRSR000862-1"/>
    </source>
</evidence>
<evidence type="ECO:0000313" key="9">
    <source>
        <dbReference type="EMBL" id="EFN62712.1"/>
    </source>
</evidence>
<dbReference type="InterPro" id="IPR029058">
    <property type="entry name" value="AB_hydrolase_fold"/>
</dbReference>
<protein>
    <submittedName>
        <fullName evidence="9">Lipase 1</fullName>
    </submittedName>
</protein>